<comment type="caution">
    <text evidence="1">The sequence shown here is derived from an EMBL/GenBank/DDBJ whole genome shotgun (WGS) entry which is preliminary data.</text>
</comment>
<evidence type="ECO:0000313" key="2">
    <source>
        <dbReference type="Proteomes" id="UP001259832"/>
    </source>
</evidence>
<gene>
    <name evidence="1" type="ORF">P3T76_012590</name>
</gene>
<dbReference type="AlphaFoldDB" id="A0AAD9LD66"/>
<reference evidence="1" key="1">
    <citation type="submission" date="2023-08" db="EMBL/GenBank/DDBJ databases">
        <title>Reference Genome Resource for the Citrus Pathogen Phytophthora citrophthora.</title>
        <authorList>
            <person name="Moller H."/>
            <person name="Coetzee B."/>
            <person name="Rose L.J."/>
            <person name="Van Niekerk J.M."/>
        </authorList>
    </citation>
    <scope>NUCLEOTIDE SEQUENCE</scope>
    <source>
        <strain evidence="1">STE-U-9442</strain>
    </source>
</reference>
<protein>
    <submittedName>
        <fullName evidence="1">Uncharacterized protein</fullName>
    </submittedName>
</protein>
<keyword evidence="2" id="KW-1185">Reference proteome</keyword>
<organism evidence="1 2">
    <name type="scientific">Phytophthora citrophthora</name>
    <dbReference type="NCBI Taxonomy" id="4793"/>
    <lineage>
        <taxon>Eukaryota</taxon>
        <taxon>Sar</taxon>
        <taxon>Stramenopiles</taxon>
        <taxon>Oomycota</taxon>
        <taxon>Peronosporomycetes</taxon>
        <taxon>Peronosporales</taxon>
        <taxon>Peronosporaceae</taxon>
        <taxon>Phytophthora</taxon>
    </lineage>
</organism>
<evidence type="ECO:0000313" key="1">
    <source>
        <dbReference type="EMBL" id="KAK1932090.1"/>
    </source>
</evidence>
<name>A0AAD9LD66_9STRA</name>
<accession>A0AAD9LD66</accession>
<dbReference type="Proteomes" id="UP001259832">
    <property type="component" value="Unassembled WGS sequence"/>
</dbReference>
<proteinExistence type="predicted"/>
<sequence length="104" mass="11618">MTMWRIVEYPSHMRPVMHRVGSVWIARELCMEGPILPVVEKASGGAVQAIFLQNVLEFQEDAATLTIDVLVRPSPLIVVANDEMFTPEVISKLIPTTCCVNPRL</sequence>
<dbReference type="EMBL" id="JASMQC010000031">
    <property type="protein sequence ID" value="KAK1932090.1"/>
    <property type="molecule type" value="Genomic_DNA"/>
</dbReference>